<feature type="domain" description="UPAR/Ly6" evidence="3">
    <location>
        <begin position="47"/>
        <end position="142"/>
    </location>
</feature>
<evidence type="ECO:0000256" key="1">
    <source>
        <dbReference type="ARBA" id="ARBA00022729"/>
    </source>
</evidence>
<protein>
    <recommendedName>
        <fullName evidence="3">UPAR/Ly6 domain-containing protein</fullName>
    </recommendedName>
</protein>
<evidence type="ECO:0000313" key="5">
    <source>
        <dbReference type="Proteomes" id="UP001159427"/>
    </source>
</evidence>
<evidence type="ECO:0000256" key="2">
    <source>
        <dbReference type="ARBA" id="ARBA00023157"/>
    </source>
</evidence>
<dbReference type="PANTHER" id="PTHR10036">
    <property type="entry name" value="CD59 GLYCOPROTEIN"/>
    <property type="match status" value="1"/>
</dbReference>
<organism evidence="4 5">
    <name type="scientific">Porites evermanni</name>
    <dbReference type="NCBI Taxonomy" id="104178"/>
    <lineage>
        <taxon>Eukaryota</taxon>
        <taxon>Metazoa</taxon>
        <taxon>Cnidaria</taxon>
        <taxon>Anthozoa</taxon>
        <taxon>Hexacorallia</taxon>
        <taxon>Scleractinia</taxon>
        <taxon>Fungiina</taxon>
        <taxon>Poritidae</taxon>
        <taxon>Porites</taxon>
    </lineage>
</organism>
<evidence type="ECO:0000313" key="4">
    <source>
        <dbReference type="EMBL" id="CAH3156021.1"/>
    </source>
</evidence>
<name>A0ABN8Q5H8_9CNID</name>
<feature type="domain" description="UPAR/Ly6" evidence="3">
    <location>
        <begin position="163"/>
        <end position="258"/>
    </location>
</feature>
<keyword evidence="1" id="KW-0732">Signal</keyword>
<reference evidence="4 5" key="1">
    <citation type="submission" date="2022-05" db="EMBL/GenBank/DDBJ databases">
        <authorList>
            <consortium name="Genoscope - CEA"/>
            <person name="William W."/>
        </authorList>
    </citation>
    <scope>NUCLEOTIDE SEQUENCE [LARGE SCALE GENOMIC DNA]</scope>
</reference>
<dbReference type="Proteomes" id="UP001159427">
    <property type="component" value="Unassembled WGS sequence"/>
</dbReference>
<keyword evidence="2" id="KW-1015">Disulfide bond</keyword>
<gene>
    <name evidence="4" type="ORF">PEVE_00002045</name>
</gene>
<accession>A0ABN8Q5H8</accession>
<proteinExistence type="predicted"/>
<sequence length="297" mass="31328">MIFKCALAIWLRSLTVEISYVSSTDMKILVAVIALFVVKQIAAGPAQCYYCLESDSATCSANQRVQTCATDASSLGTTHCGSAAGKYRDRLGNISVGVVRGCINCADKSQACGLIDGALKADRQWTVLQCEIECCTGDKCNTGTVPTLPTPGSAFPTVAGPAQCYYCMENDPATCSKNQQVQTCATDPGSLGTTHCGSAAGKYRDKDGSINNGFVRGCINCADKRKACGIIGGALKVSRQWTVLQCEIECCTGDKCNSQLVPTLSSTASSGGTINIRLQFTGVLAFTALSLIIWCYF</sequence>
<dbReference type="InterPro" id="IPR016054">
    <property type="entry name" value="LY6_UPA_recep-like"/>
</dbReference>
<keyword evidence="5" id="KW-1185">Reference proteome</keyword>
<dbReference type="EMBL" id="CALNXI010001112">
    <property type="protein sequence ID" value="CAH3156021.1"/>
    <property type="molecule type" value="Genomic_DNA"/>
</dbReference>
<dbReference type="Pfam" id="PF00021">
    <property type="entry name" value="UPAR_LY6"/>
    <property type="match status" value="2"/>
</dbReference>
<comment type="caution">
    <text evidence="4">The sequence shown here is derived from an EMBL/GenBank/DDBJ whole genome shotgun (WGS) entry which is preliminary data.</text>
</comment>
<evidence type="ECO:0000259" key="3">
    <source>
        <dbReference type="Pfam" id="PF00021"/>
    </source>
</evidence>